<evidence type="ECO:0000256" key="2">
    <source>
        <dbReference type="HAMAP-Rule" id="MF_01139"/>
    </source>
</evidence>
<feature type="binding site" evidence="2">
    <location>
        <position position="170"/>
    </location>
    <ligand>
        <name>substrate</name>
    </ligand>
</feature>
<dbReference type="Proteomes" id="UP001165383">
    <property type="component" value="Unassembled WGS sequence"/>
</dbReference>
<dbReference type="EC" id="2.5.1.-" evidence="2"/>
<dbReference type="InterPro" id="IPR036424">
    <property type="entry name" value="UPP_synth-like_sf"/>
</dbReference>
<keyword evidence="2" id="KW-0479">Metal-binding</keyword>
<feature type="binding site" evidence="2">
    <location>
        <position position="51"/>
    </location>
    <ligand>
        <name>substrate</name>
    </ligand>
</feature>
<feature type="active site" description="Proton acceptor" evidence="2">
    <location>
        <position position="50"/>
    </location>
</feature>
<accession>A0ABT0S7C5</accession>
<dbReference type="CDD" id="cd00475">
    <property type="entry name" value="Cis_IPPS"/>
    <property type="match status" value="1"/>
</dbReference>
<dbReference type="NCBIfam" id="TIGR00055">
    <property type="entry name" value="uppS"/>
    <property type="match status" value="1"/>
</dbReference>
<dbReference type="SUPFAM" id="SSF64005">
    <property type="entry name" value="Undecaprenyl diphosphate synthase"/>
    <property type="match status" value="1"/>
</dbReference>
<protein>
    <recommendedName>
        <fullName evidence="2">Isoprenyl transferase</fullName>
        <ecNumber evidence="2">2.5.1.-</ecNumber>
    </recommendedName>
</protein>
<comment type="caution">
    <text evidence="3">The sequence shown here is derived from an EMBL/GenBank/DDBJ whole genome shotgun (WGS) entry which is preliminary data.</text>
</comment>
<feature type="active site" evidence="2">
    <location>
        <position position="2"/>
    </location>
</feature>
<organism evidence="3 4">
    <name type="scientific">Sphingomonas brevis</name>
    <dbReference type="NCBI Taxonomy" id="2908206"/>
    <lineage>
        <taxon>Bacteria</taxon>
        <taxon>Pseudomonadati</taxon>
        <taxon>Pseudomonadota</taxon>
        <taxon>Alphaproteobacteria</taxon>
        <taxon>Sphingomonadales</taxon>
        <taxon>Sphingomonadaceae</taxon>
        <taxon>Sphingomonas</taxon>
    </lineage>
</organism>
<keyword evidence="1 2" id="KW-0808">Transferase</keyword>
<feature type="binding site" evidence="2">
    <location>
        <begin position="47"/>
        <end position="49"/>
    </location>
    <ligand>
        <name>substrate</name>
    </ligand>
</feature>
<feature type="binding site" evidence="2">
    <location>
        <begin position="176"/>
        <end position="178"/>
    </location>
    <ligand>
        <name>substrate</name>
    </ligand>
</feature>
<comment type="subunit">
    <text evidence="2">Homodimer.</text>
</comment>
<comment type="function">
    <text evidence="2">Catalyzes the condensation of isopentenyl diphosphate (IPP) with allylic pyrophosphates generating different type of terpenoids.</text>
</comment>
<dbReference type="Gene3D" id="3.40.1180.10">
    <property type="entry name" value="Decaprenyl diphosphate synthase-like"/>
    <property type="match status" value="1"/>
</dbReference>
<keyword evidence="2" id="KW-0460">Magnesium</keyword>
<reference evidence="3" key="1">
    <citation type="submission" date="2022-05" db="EMBL/GenBank/DDBJ databases">
        <authorList>
            <person name="Jo J.-H."/>
            <person name="Im W.-T."/>
        </authorList>
    </citation>
    <scope>NUCLEOTIDE SEQUENCE</scope>
    <source>
        <strain evidence="3">RB56-2</strain>
    </source>
</reference>
<name>A0ABT0S7C5_9SPHN</name>
<dbReference type="PROSITE" id="PS01066">
    <property type="entry name" value="UPP_SYNTHASE"/>
    <property type="match status" value="1"/>
</dbReference>
<dbReference type="Pfam" id="PF01255">
    <property type="entry name" value="Prenyltransf"/>
    <property type="match status" value="1"/>
</dbReference>
<sequence length="222" mass="24390">MDGNGRWAAKRGLPRVAGHRAGAEAVRAALKSAAKAGIEVLTLYAFSSENWRRSEEEVSDLKGLLGYYLERELDELDRQGVRLLLIGDHTAFGPQLVERLERAVERTAANDRLTLVVALSYGARSEIAGAARKLAAKVKSGLLDPSAIDEELFGSELMTAGLPELDLVIRTSGEKRLSNFLLWQAAYAELIFIDTLWPDFDEAALAAALEEYSGRQRRFGGR</sequence>
<dbReference type="EMBL" id="JAMGBB010000001">
    <property type="protein sequence ID" value="MCL6740306.1"/>
    <property type="molecule type" value="Genomic_DNA"/>
</dbReference>
<feature type="binding site" evidence="2">
    <location>
        <position position="7"/>
    </location>
    <ligand>
        <name>substrate</name>
    </ligand>
</feature>
<feature type="binding site" evidence="2">
    <location>
        <begin position="3"/>
        <end position="6"/>
    </location>
    <ligand>
        <name>substrate</name>
    </ligand>
</feature>
<dbReference type="InterPro" id="IPR001441">
    <property type="entry name" value="UPP_synth-like"/>
</dbReference>
<dbReference type="RefSeq" id="WP_249916495.1">
    <property type="nucleotide sequence ID" value="NZ_JAMGBB010000001.1"/>
</dbReference>
<evidence type="ECO:0000313" key="4">
    <source>
        <dbReference type="Proteomes" id="UP001165383"/>
    </source>
</evidence>
<dbReference type="HAMAP" id="MF_01139">
    <property type="entry name" value="ISPT"/>
    <property type="match status" value="1"/>
</dbReference>
<evidence type="ECO:0000313" key="3">
    <source>
        <dbReference type="EMBL" id="MCL6740306.1"/>
    </source>
</evidence>
<comment type="similarity">
    <text evidence="2">Belongs to the UPP synthase family.</text>
</comment>
<feature type="binding site" evidence="2">
    <location>
        <position position="189"/>
    </location>
    <ligand>
        <name>Mg(2+)</name>
        <dbReference type="ChEBI" id="CHEBI:18420"/>
    </ligand>
</feature>
<feature type="binding site" evidence="2">
    <location>
        <position position="2"/>
    </location>
    <ligand>
        <name>Mg(2+)</name>
        <dbReference type="ChEBI" id="CHEBI:18420"/>
    </ligand>
</feature>
<dbReference type="InterPro" id="IPR018520">
    <property type="entry name" value="UPP_synth-like_CS"/>
</dbReference>
<dbReference type="PANTHER" id="PTHR10291:SF0">
    <property type="entry name" value="DEHYDRODOLICHYL DIPHOSPHATE SYNTHASE 2"/>
    <property type="match status" value="1"/>
</dbReference>
<dbReference type="PANTHER" id="PTHR10291">
    <property type="entry name" value="DEHYDRODOLICHYL DIPHOSPHATE SYNTHASE FAMILY MEMBER"/>
    <property type="match status" value="1"/>
</dbReference>
<evidence type="ECO:0000256" key="1">
    <source>
        <dbReference type="ARBA" id="ARBA00022679"/>
    </source>
</evidence>
<feature type="binding site" evidence="2">
    <location>
        <position position="15"/>
    </location>
    <ligand>
        <name>substrate</name>
    </ligand>
</feature>
<feature type="binding site" evidence="2">
    <location>
        <position position="53"/>
    </location>
    <ligand>
        <name>substrate</name>
    </ligand>
</feature>
<feature type="binding site" evidence="2">
    <location>
        <position position="19"/>
    </location>
    <ligand>
        <name>substrate</name>
    </ligand>
</feature>
<gene>
    <name evidence="3" type="primary">uppS</name>
    <name evidence="3" type="ORF">LZ518_04050</name>
</gene>
<keyword evidence="4" id="KW-1185">Reference proteome</keyword>
<comment type="cofactor">
    <cofactor evidence="2">
        <name>Mg(2+)</name>
        <dbReference type="ChEBI" id="CHEBI:18420"/>
    </cofactor>
    <text evidence="2">Binds 2 magnesium ions per subunit.</text>
</comment>
<proteinExistence type="inferred from homology"/>
<dbReference type="GO" id="GO:0016740">
    <property type="term" value="F:transferase activity"/>
    <property type="evidence" value="ECO:0007669"/>
    <property type="project" value="UniProtKB-KW"/>
</dbReference>